<name>A0A6M0R8V9_9CLOT</name>
<dbReference type="Gene3D" id="1.10.260.40">
    <property type="entry name" value="lambda repressor-like DNA-binding domains"/>
    <property type="match status" value="1"/>
</dbReference>
<gene>
    <name evidence="3" type="ORF">FDF74_02700</name>
</gene>
<protein>
    <submittedName>
        <fullName evidence="3">Helix-turn-helix transcriptional regulator</fullName>
    </submittedName>
</protein>
<reference evidence="3 4" key="1">
    <citation type="submission" date="2019-04" db="EMBL/GenBank/DDBJ databases">
        <title>Genome sequencing of Clostridium botulinum Groups I-IV and Clostridium butyricum.</title>
        <authorList>
            <person name="Brunt J."/>
            <person name="Van Vliet A.H.M."/>
            <person name="Stringer S.C."/>
            <person name="Carter A.T."/>
            <person name="Peck M.W."/>
        </authorList>
    </citation>
    <scope>NUCLEOTIDE SEQUENCE [LARGE SCALE GENOMIC DNA]</scope>
    <source>
        <strain evidence="3 4">IFR 18/094</strain>
    </source>
</reference>
<dbReference type="SMART" id="SM00530">
    <property type="entry name" value="HTH_XRE"/>
    <property type="match status" value="1"/>
</dbReference>
<dbReference type="InterPro" id="IPR010982">
    <property type="entry name" value="Lambda_DNA-bd_dom_sf"/>
</dbReference>
<dbReference type="Proteomes" id="UP000473885">
    <property type="component" value="Unassembled WGS sequence"/>
</dbReference>
<keyword evidence="1" id="KW-0238">DNA-binding</keyword>
<dbReference type="PANTHER" id="PTHR46558:SF4">
    <property type="entry name" value="DNA-BIDING PHAGE PROTEIN"/>
    <property type="match status" value="1"/>
</dbReference>
<dbReference type="PANTHER" id="PTHR46558">
    <property type="entry name" value="TRACRIPTIONAL REGULATORY PROTEIN-RELATED-RELATED"/>
    <property type="match status" value="1"/>
</dbReference>
<organism evidence="3 4">
    <name type="scientific">Clostridium niameyense</name>
    <dbReference type="NCBI Taxonomy" id="1622073"/>
    <lineage>
        <taxon>Bacteria</taxon>
        <taxon>Bacillati</taxon>
        <taxon>Bacillota</taxon>
        <taxon>Clostridia</taxon>
        <taxon>Eubacteriales</taxon>
        <taxon>Clostridiaceae</taxon>
        <taxon>Clostridium</taxon>
    </lineage>
</organism>
<dbReference type="AlphaFoldDB" id="A0A6M0R8V9"/>
<dbReference type="EMBL" id="SXDP01000001">
    <property type="protein sequence ID" value="NEZ46120.1"/>
    <property type="molecule type" value="Genomic_DNA"/>
</dbReference>
<evidence type="ECO:0000256" key="1">
    <source>
        <dbReference type="ARBA" id="ARBA00023125"/>
    </source>
</evidence>
<dbReference type="InterPro" id="IPR001387">
    <property type="entry name" value="Cro/C1-type_HTH"/>
</dbReference>
<feature type="domain" description="HTH cro/C1-type" evidence="2">
    <location>
        <begin position="8"/>
        <end position="62"/>
    </location>
</feature>
<sequence>MTKEFKKLKAYRQLKGINQSAMADLIGVSLNTYNFKENGKKQFTLQEAKSISDYFGVTIDEIFFNDSVNIKLTNTA</sequence>
<evidence type="ECO:0000259" key="2">
    <source>
        <dbReference type="PROSITE" id="PS50943"/>
    </source>
</evidence>
<dbReference type="RefSeq" id="WP_163248383.1">
    <property type="nucleotide sequence ID" value="NZ_SXDP01000001.1"/>
</dbReference>
<comment type="caution">
    <text evidence="3">The sequence shown here is derived from an EMBL/GenBank/DDBJ whole genome shotgun (WGS) entry which is preliminary data.</text>
</comment>
<evidence type="ECO:0000313" key="3">
    <source>
        <dbReference type="EMBL" id="NEZ46120.1"/>
    </source>
</evidence>
<keyword evidence="4" id="KW-1185">Reference proteome</keyword>
<accession>A0A6M0R8V9</accession>
<dbReference type="Pfam" id="PF01381">
    <property type="entry name" value="HTH_3"/>
    <property type="match status" value="1"/>
</dbReference>
<dbReference type="CDD" id="cd00093">
    <property type="entry name" value="HTH_XRE"/>
    <property type="match status" value="1"/>
</dbReference>
<dbReference type="GO" id="GO:0003677">
    <property type="term" value="F:DNA binding"/>
    <property type="evidence" value="ECO:0007669"/>
    <property type="project" value="UniProtKB-KW"/>
</dbReference>
<dbReference type="SUPFAM" id="SSF47413">
    <property type="entry name" value="lambda repressor-like DNA-binding domains"/>
    <property type="match status" value="1"/>
</dbReference>
<dbReference type="PROSITE" id="PS50943">
    <property type="entry name" value="HTH_CROC1"/>
    <property type="match status" value="1"/>
</dbReference>
<evidence type="ECO:0000313" key="4">
    <source>
        <dbReference type="Proteomes" id="UP000473885"/>
    </source>
</evidence>
<proteinExistence type="predicted"/>